<gene>
    <name evidence="1" type="ORF">TU35_005595</name>
</gene>
<comment type="caution">
    <text evidence="1">The sequence shown here is derived from an EMBL/GenBank/DDBJ whole genome shotgun (WGS) entry which is preliminary data.</text>
</comment>
<sequence length="282" mass="30700">MRVFDNHCHANELTGLGAEEVVKRFKRAGGVGVVFVSLLTWSIGGTPGDRGSVAKLYEHTVRNAQVARSHSLISGAVVGVHPAECIRLLEAGWRPAEVLEFMRWTVDLAAEYVKEGKAVGLGEYGRPHWPVDPAWRSLCDEVIKYAISRARDVGAVVHLHLERNGLATVESIAELAKAAGAKELQVVMHHIEPSAAVAARERGLAPSIPIGRRGELEQALALPPIYLVESDYIDDNKRPGAVIPPWTLAAKLRRAVEAGVIGESYVEELFKNAEAVYATLFH</sequence>
<accession>A0ACC6V199</accession>
<proteinExistence type="predicted"/>
<organism evidence="1 2">
    <name type="scientific">Thermoproteus sp. AZ2</name>
    <dbReference type="NCBI Taxonomy" id="1609232"/>
    <lineage>
        <taxon>Archaea</taxon>
        <taxon>Thermoproteota</taxon>
        <taxon>Thermoprotei</taxon>
        <taxon>Thermoproteales</taxon>
        <taxon>Thermoproteaceae</taxon>
        <taxon>Thermoproteus</taxon>
    </lineage>
</organism>
<evidence type="ECO:0000313" key="1">
    <source>
        <dbReference type="EMBL" id="MFB6490706.1"/>
    </source>
</evidence>
<reference evidence="1" key="1">
    <citation type="submission" date="2024-07" db="EMBL/GenBank/DDBJ databases">
        <title>Metagenome and Metagenome-Assembled Genomes of Archaea from a hot spring from the geothermal field of Los Azufres, Mexico.</title>
        <authorList>
            <person name="Marin-Paredes R."/>
            <person name="Martinez-Romero E."/>
            <person name="Servin-Garciduenas L.E."/>
        </authorList>
    </citation>
    <scope>NUCLEOTIDE SEQUENCE</scope>
</reference>
<keyword evidence="1" id="KW-0378">Hydrolase</keyword>
<evidence type="ECO:0000313" key="2">
    <source>
        <dbReference type="Proteomes" id="UP000033636"/>
    </source>
</evidence>
<protein>
    <submittedName>
        <fullName evidence="1">TatD family hydrolase</fullName>
    </submittedName>
</protein>
<dbReference type="Proteomes" id="UP000033636">
    <property type="component" value="Unassembled WGS sequence"/>
</dbReference>
<name>A0ACC6V199_9CREN</name>
<dbReference type="EMBL" id="JZWT02000012">
    <property type="protein sequence ID" value="MFB6490706.1"/>
    <property type="molecule type" value="Genomic_DNA"/>
</dbReference>